<dbReference type="SUPFAM" id="SSF53067">
    <property type="entry name" value="Actin-like ATPase domain"/>
    <property type="match status" value="1"/>
</dbReference>
<evidence type="ECO:0000256" key="2">
    <source>
        <dbReference type="ARBA" id="ARBA00022777"/>
    </source>
</evidence>
<dbReference type="GO" id="GO:0016301">
    <property type="term" value="F:kinase activity"/>
    <property type="evidence" value="ECO:0007669"/>
    <property type="project" value="UniProtKB-KW"/>
</dbReference>
<reference evidence="3" key="1">
    <citation type="journal article" date="2014" name="Front. Microbiol.">
        <title>High frequency of phylogenetically diverse reductive dehalogenase-homologous genes in deep subseafloor sedimentary metagenomes.</title>
        <authorList>
            <person name="Kawai M."/>
            <person name="Futagami T."/>
            <person name="Toyoda A."/>
            <person name="Takaki Y."/>
            <person name="Nishi S."/>
            <person name="Hori S."/>
            <person name="Arai W."/>
            <person name="Tsubouchi T."/>
            <person name="Morono Y."/>
            <person name="Uchiyama I."/>
            <person name="Ito T."/>
            <person name="Fujiyama A."/>
            <person name="Inagaki F."/>
            <person name="Takami H."/>
        </authorList>
    </citation>
    <scope>NUCLEOTIDE SEQUENCE</scope>
    <source>
        <strain evidence="3">Expedition CK06-06</strain>
    </source>
</reference>
<dbReference type="AlphaFoldDB" id="X1HW30"/>
<dbReference type="PANTHER" id="PTHR43095">
    <property type="entry name" value="SUGAR KINASE"/>
    <property type="match status" value="1"/>
</dbReference>
<sequence>WNQIYSDVLGVTCVRNVIEEATSLGAAILAATGAGLFSDIAKAAENVCKVDNKWNPDLNRHEFYQDIYQLSNDLYTLLNEKNFYKTYINTLQNKK</sequence>
<proteinExistence type="predicted"/>
<dbReference type="InterPro" id="IPR050406">
    <property type="entry name" value="FGGY_Carb_Kinase"/>
</dbReference>
<dbReference type="EMBL" id="BARU01024449">
    <property type="protein sequence ID" value="GAH49478.1"/>
    <property type="molecule type" value="Genomic_DNA"/>
</dbReference>
<evidence type="ECO:0000313" key="3">
    <source>
        <dbReference type="EMBL" id="GAH49478.1"/>
    </source>
</evidence>
<accession>X1HW30</accession>
<keyword evidence="1" id="KW-0808">Transferase</keyword>
<dbReference type="PANTHER" id="PTHR43095:SF5">
    <property type="entry name" value="XYLULOSE KINASE"/>
    <property type="match status" value="1"/>
</dbReference>
<protein>
    <submittedName>
        <fullName evidence="3">Uncharacterized protein</fullName>
    </submittedName>
</protein>
<dbReference type="InterPro" id="IPR043129">
    <property type="entry name" value="ATPase_NBD"/>
</dbReference>
<organism evidence="3">
    <name type="scientific">marine sediment metagenome</name>
    <dbReference type="NCBI Taxonomy" id="412755"/>
    <lineage>
        <taxon>unclassified sequences</taxon>
        <taxon>metagenomes</taxon>
        <taxon>ecological metagenomes</taxon>
    </lineage>
</organism>
<feature type="non-terminal residue" evidence="3">
    <location>
        <position position="1"/>
    </location>
</feature>
<gene>
    <name evidence="3" type="ORF">S03H2_39529</name>
</gene>
<keyword evidence="2" id="KW-0418">Kinase</keyword>
<name>X1HW30_9ZZZZ</name>
<evidence type="ECO:0000256" key="1">
    <source>
        <dbReference type="ARBA" id="ARBA00022679"/>
    </source>
</evidence>
<comment type="caution">
    <text evidence="3">The sequence shown here is derived from an EMBL/GenBank/DDBJ whole genome shotgun (WGS) entry which is preliminary data.</text>
</comment>
<dbReference type="Gene3D" id="3.30.420.40">
    <property type="match status" value="1"/>
</dbReference>